<comment type="caution">
    <text evidence="2">The sequence shown here is derived from an EMBL/GenBank/DDBJ whole genome shotgun (WGS) entry which is preliminary data.</text>
</comment>
<name>A0AAD7TWB8_9APHY</name>
<feature type="compositionally biased region" description="Basic residues" evidence="1">
    <location>
        <begin position="182"/>
        <end position="191"/>
    </location>
</feature>
<proteinExistence type="predicted"/>
<feature type="compositionally biased region" description="Basic residues" evidence="1">
    <location>
        <begin position="354"/>
        <end position="366"/>
    </location>
</feature>
<dbReference type="EMBL" id="JAPEVG010000079">
    <property type="protein sequence ID" value="KAJ8487420.1"/>
    <property type="molecule type" value="Genomic_DNA"/>
</dbReference>
<protein>
    <submittedName>
        <fullName evidence="2">Uncharacterized protein</fullName>
    </submittedName>
</protein>
<reference evidence="2" key="1">
    <citation type="submission" date="2022-11" db="EMBL/GenBank/DDBJ databases">
        <title>Genome Sequence of Cubamyces cubensis.</title>
        <authorList>
            <person name="Buettner E."/>
        </authorList>
    </citation>
    <scope>NUCLEOTIDE SEQUENCE</scope>
    <source>
        <strain evidence="2">MPL-01</strain>
    </source>
</reference>
<gene>
    <name evidence="2" type="ORF">ONZ51_g4184</name>
</gene>
<evidence type="ECO:0000313" key="3">
    <source>
        <dbReference type="Proteomes" id="UP001215151"/>
    </source>
</evidence>
<dbReference type="Proteomes" id="UP001215151">
    <property type="component" value="Unassembled WGS sequence"/>
</dbReference>
<feature type="compositionally biased region" description="Polar residues" evidence="1">
    <location>
        <begin position="384"/>
        <end position="398"/>
    </location>
</feature>
<feature type="region of interest" description="Disordered" evidence="1">
    <location>
        <begin position="173"/>
        <end position="207"/>
    </location>
</feature>
<evidence type="ECO:0000256" key="1">
    <source>
        <dbReference type="SAM" id="MobiDB-lite"/>
    </source>
</evidence>
<feature type="compositionally biased region" description="Low complexity" evidence="1">
    <location>
        <begin position="368"/>
        <end position="383"/>
    </location>
</feature>
<sequence>MTTQNDANRQGAERDLTIHQRNLVDTCFEENQYEAAISVLDEMRSSKYKPFPPHIRQLIYIALYPPSTEEELDEEAMKLEPGSPSKLLSRRQKTSLAPSPKAISAATDLLVKFARTNAPGSLARAIPSYPEDPNIPTEIGAEHADSHIAIEALRIGRARCCWEIIKEGFIRRDGGKTTSSPRKPRTRKSTRRMSDDDEDEGDEMPAPVSEHAWGVLGWLLTVFERDEAEVEQSGQIRYSPLLLSQLPPSRPASSPRWDVKLPVDVVFYALEQESESRRSLGVRLLNLLVNLGSTTLLDFSMFLNAVSSRLSGLSLDVLTYLLAALPVTRATAQFKLDLCRHALGGTAAPGRPKPQARARAQPRRRQQVADAPAAGDASSASQDVSTTTGQGSGANNAPSIARRFPSISALDVLALLERPKTSGSPPAAQAACLKGELVLGYGLLQRQLDEDDRDQKWAEMLRDGTLEQAVEEAFDLRAIREVATAETRDYVEKRKVALLAVLSLWRL</sequence>
<keyword evidence="3" id="KW-1185">Reference proteome</keyword>
<dbReference type="AlphaFoldDB" id="A0AAD7TWB8"/>
<evidence type="ECO:0000313" key="2">
    <source>
        <dbReference type="EMBL" id="KAJ8487420.1"/>
    </source>
</evidence>
<organism evidence="2 3">
    <name type="scientific">Trametes cubensis</name>
    <dbReference type="NCBI Taxonomy" id="1111947"/>
    <lineage>
        <taxon>Eukaryota</taxon>
        <taxon>Fungi</taxon>
        <taxon>Dikarya</taxon>
        <taxon>Basidiomycota</taxon>
        <taxon>Agaricomycotina</taxon>
        <taxon>Agaricomycetes</taxon>
        <taxon>Polyporales</taxon>
        <taxon>Polyporaceae</taxon>
        <taxon>Trametes</taxon>
    </lineage>
</organism>
<accession>A0AAD7TWB8</accession>
<feature type="region of interest" description="Disordered" evidence="1">
    <location>
        <begin position="345"/>
        <end position="399"/>
    </location>
</feature>